<evidence type="ECO:0000256" key="1">
    <source>
        <dbReference type="SAM" id="Phobius"/>
    </source>
</evidence>
<feature type="transmembrane region" description="Helical" evidence="1">
    <location>
        <begin position="189"/>
        <end position="209"/>
    </location>
</feature>
<dbReference type="EMBL" id="PTPZ01000004">
    <property type="protein sequence ID" value="PPZ91411.1"/>
    <property type="molecule type" value="Genomic_DNA"/>
</dbReference>
<feature type="transmembrane region" description="Helical" evidence="1">
    <location>
        <begin position="69"/>
        <end position="90"/>
    </location>
</feature>
<reference evidence="3 4" key="1">
    <citation type="submission" date="2018-02" db="EMBL/GenBank/DDBJ databases">
        <title>Draft genome sequence of bacterial isolates from marine environment.</title>
        <authorList>
            <person name="Singh S.K."/>
            <person name="Hill R."/>
            <person name="Major S."/>
            <person name="Cai H."/>
            <person name="Li Y."/>
        </authorList>
    </citation>
    <scope>NUCLEOTIDE SEQUENCE [LARGE SCALE GENOMIC DNA]</scope>
    <source>
        <strain evidence="3 4">IMET F</strain>
    </source>
</reference>
<dbReference type="Proteomes" id="UP000238565">
    <property type="component" value="Unassembled WGS sequence"/>
</dbReference>
<gene>
    <name evidence="3" type="ORF">C3729_08275</name>
</gene>
<organism evidence="3 4">
    <name type="scientific">Cloacibacterium normanense</name>
    <dbReference type="NCBI Taxonomy" id="237258"/>
    <lineage>
        <taxon>Bacteria</taxon>
        <taxon>Pseudomonadati</taxon>
        <taxon>Bacteroidota</taxon>
        <taxon>Flavobacteriia</taxon>
        <taxon>Flavobacteriales</taxon>
        <taxon>Weeksellaceae</taxon>
    </lineage>
</organism>
<evidence type="ECO:0000313" key="4">
    <source>
        <dbReference type="Proteomes" id="UP000238565"/>
    </source>
</evidence>
<dbReference type="AlphaFoldDB" id="A0A2S7I4B9"/>
<sequence>MSEKKYIYLYFAILFFAIFIPSFISYGGIVADTLSYIKIADSIPDVKSNLFPLGYPLIIRLFHSLTDDYYFSARIISILTVLLIGVFSYYKKFYFKETVILLCTKIFVFCIYNLISEGLFLGIFYFLIYYFHEFFTKNKKGWSFILPTSLLFLALFLTRYSGIFIYAAILIFFLINYRKPTFKNYKKDFFFVIILSGFFIASYMLYNFLNFGGIMGENERFSVDKSSIGLDIIRNFLGVMNLANPILGIKPAHFTPITIIIEFFLFFINLIFIYLFYYLFKKIKLGSQILQLHFY</sequence>
<evidence type="ECO:0000259" key="2">
    <source>
        <dbReference type="Pfam" id="PF13231"/>
    </source>
</evidence>
<keyword evidence="1" id="KW-0812">Transmembrane</keyword>
<proteinExistence type="predicted"/>
<dbReference type="InterPro" id="IPR038731">
    <property type="entry name" value="RgtA/B/C-like"/>
</dbReference>
<accession>A0A2S7I4B9</accession>
<keyword evidence="1" id="KW-1133">Transmembrane helix</keyword>
<keyword evidence="1" id="KW-0472">Membrane</keyword>
<dbReference type="Pfam" id="PF13231">
    <property type="entry name" value="PMT_2"/>
    <property type="match status" value="1"/>
</dbReference>
<name>A0A2S7I4B9_9FLAO</name>
<feature type="transmembrane region" description="Helical" evidence="1">
    <location>
        <begin position="257"/>
        <end position="280"/>
    </location>
</feature>
<feature type="transmembrane region" description="Helical" evidence="1">
    <location>
        <begin position="151"/>
        <end position="177"/>
    </location>
</feature>
<protein>
    <recommendedName>
        <fullName evidence="2">Glycosyltransferase RgtA/B/C/D-like domain-containing protein</fullName>
    </recommendedName>
</protein>
<feature type="transmembrane region" description="Helical" evidence="1">
    <location>
        <begin position="7"/>
        <end position="29"/>
    </location>
</feature>
<dbReference type="RefSeq" id="WP_104793734.1">
    <property type="nucleotide sequence ID" value="NZ_PTPZ01000004.1"/>
</dbReference>
<feature type="domain" description="Glycosyltransferase RgtA/B/C/D-like" evidence="2">
    <location>
        <begin position="52"/>
        <end position="198"/>
    </location>
</feature>
<feature type="transmembrane region" description="Helical" evidence="1">
    <location>
        <begin position="102"/>
        <end position="131"/>
    </location>
</feature>
<comment type="caution">
    <text evidence="3">The sequence shown here is derived from an EMBL/GenBank/DDBJ whole genome shotgun (WGS) entry which is preliminary data.</text>
</comment>
<evidence type="ECO:0000313" key="3">
    <source>
        <dbReference type="EMBL" id="PPZ91411.1"/>
    </source>
</evidence>